<dbReference type="Proteomes" id="UP000279259">
    <property type="component" value="Unassembled WGS sequence"/>
</dbReference>
<dbReference type="Pfam" id="PF04577">
    <property type="entry name" value="Glyco_transf_61"/>
    <property type="match status" value="1"/>
</dbReference>
<evidence type="ECO:0000259" key="10">
    <source>
        <dbReference type="Pfam" id="PF04577"/>
    </source>
</evidence>
<feature type="compositionally biased region" description="Low complexity" evidence="8">
    <location>
        <begin position="18"/>
        <end position="48"/>
    </location>
</feature>
<dbReference type="GO" id="GO:0005783">
    <property type="term" value="C:endoplasmic reticulum"/>
    <property type="evidence" value="ECO:0007669"/>
    <property type="project" value="TreeGrafter"/>
</dbReference>
<dbReference type="GO" id="GO:0097363">
    <property type="term" value="F:protein O-acetylglucosaminyltransferase activity"/>
    <property type="evidence" value="ECO:0007669"/>
    <property type="project" value="TreeGrafter"/>
</dbReference>
<feature type="transmembrane region" description="Helical" evidence="9">
    <location>
        <begin position="66"/>
        <end position="86"/>
    </location>
</feature>
<keyword evidence="6 9" id="KW-0472">Membrane</keyword>
<reference evidence="11 12" key="1">
    <citation type="submission" date="2018-11" db="EMBL/GenBank/DDBJ databases">
        <title>Genome sequence of Saitozyma podzolica DSM 27192.</title>
        <authorList>
            <person name="Aliyu H."/>
            <person name="Gorte O."/>
            <person name="Ochsenreither K."/>
        </authorList>
    </citation>
    <scope>NUCLEOTIDE SEQUENCE [LARGE SCALE GENOMIC DNA]</scope>
    <source>
        <strain evidence="11 12">DSM 27192</strain>
    </source>
</reference>
<evidence type="ECO:0000256" key="6">
    <source>
        <dbReference type="ARBA" id="ARBA00023136"/>
    </source>
</evidence>
<dbReference type="EMBL" id="RSCD01000005">
    <property type="protein sequence ID" value="RSH92898.1"/>
    <property type="molecule type" value="Genomic_DNA"/>
</dbReference>
<evidence type="ECO:0000256" key="5">
    <source>
        <dbReference type="ARBA" id="ARBA00022989"/>
    </source>
</evidence>
<dbReference type="AlphaFoldDB" id="A0A427YP58"/>
<keyword evidence="4 9" id="KW-0812">Transmembrane</keyword>
<dbReference type="STRING" id="1890683.A0A427YP58"/>
<dbReference type="PANTHER" id="PTHR20961:SF38">
    <property type="entry name" value="PROTEIN O-LINKED-MANNOSE BETA-1,4-N-ACETYLGLUCOSAMINYLTRANSFERASE 2"/>
    <property type="match status" value="1"/>
</dbReference>
<organism evidence="11 12">
    <name type="scientific">Saitozyma podzolica</name>
    <dbReference type="NCBI Taxonomy" id="1890683"/>
    <lineage>
        <taxon>Eukaryota</taxon>
        <taxon>Fungi</taxon>
        <taxon>Dikarya</taxon>
        <taxon>Basidiomycota</taxon>
        <taxon>Agaricomycotina</taxon>
        <taxon>Tremellomycetes</taxon>
        <taxon>Tremellales</taxon>
        <taxon>Trimorphomycetaceae</taxon>
        <taxon>Saitozyma</taxon>
    </lineage>
</organism>
<accession>A0A427YP58</accession>
<dbReference type="PANTHER" id="PTHR20961">
    <property type="entry name" value="GLYCOSYLTRANSFERASE"/>
    <property type="match status" value="1"/>
</dbReference>
<keyword evidence="7" id="KW-0325">Glycoprotein</keyword>
<dbReference type="InterPro" id="IPR049625">
    <property type="entry name" value="Glyco_transf_61_cat"/>
</dbReference>
<comment type="caution">
    <text evidence="11">The sequence shown here is derived from an EMBL/GenBank/DDBJ whole genome shotgun (WGS) entry which is preliminary data.</text>
</comment>
<dbReference type="GO" id="GO:0035269">
    <property type="term" value="P:protein O-linked glycosylation via mannose"/>
    <property type="evidence" value="ECO:0007669"/>
    <property type="project" value="TreeGrafter"/>
</dbReference>
<keyword evidence="3" id="KW-0808">Transferase</keyword>
<keyword evidence="12" id="KW-1185">Reference proteome</keyword>
<evidence type="ECO:0000256" key="9">
    <source>
        <dbReference type="SAM" id="Phobius"/>
    </source>
</evidence>
<dbReference type="OrthoDB" id="529273at2759"/>
<dbReference type="GO" id="GO:0016020">
    <property type="term" value="C:membrane"/>
    <property type="evidence" value="ECO:0007669"/>
    <property type="project" value="UniProtKB-SubCell"/>
</dbReference>
<keyword evidence="2" id="KW-0328">Glycosyltransferase</keyword>
<protein>
    <recommendedName>
        <fullName evidence="10">Glycosyltransferase 61 catalytic domain-containing protein</fullName>
    </recommendedName>
</protein>
<sequence>MSSSRPYHPRSPSPPKTPSSTSTSRTSLSLPLPNLSSPIRTGRRVTPTRGPPPRSMVSFHPTRRDLVIVLVVTTLLGLVLQFDFSLRFSDSNGSNSLLGFKVGFGGRQGDWDDADDFGRSRTGAGGKDRWLQDVETGVKYAASEKVVGMGEVKAKWGEEGAPRTEVLAHAPGWTVFDSVYLFNGTWYIVVDNPSTIPLLRLMTSTGKEIWNDEESIQGREPTDKDMKIIFSSEAKRLWGNSASVVAGTTFLINDPPQFLDHYYHFAAELLVGLWRTYASLDPLISASGNTHLPSPSRMIMPHVPAGKWNDYAKMNSFLSRAIFPSMSYEYQNDFLDRADTARAFLFDQVVFVDRAASFRGPEFQRTWRTASEAVTLQASRYWWTPIRKNLLEFVGSTGEFADEDEIIGVAVEEELSPDEVDVLALEAEEAEEDQEDREMREQDIKAMTAHSGKPVVTYISRQDWGRRMLLPESHESLVKELLELERKYGWEVNIVSMDKLSRDEQIRLAARTTIMMGVHGNGLTHLLWMNNQNPRTTVVEFFYPGGFAEDYEFTARALGIRHYGVWDDTVFTAPDTPQIAYPEGFQGNEIPLNGKAVADLVVQRLVVEKFERVKEPVV</sequence>
<evidence type="ECO:0000256" key="7">
    <source>
        <dbReference type="ARBA" id="ARBA00023180"/>
    </source>
</evidence>
<evidence type="ECO:0000313" key="12">
    <source>
        <dbReference type="Proteomes" id="UP000279259"/>
    </source>
</evidence>
<keyword evidence="5 9" id="KW-1133">Transmembrane helix</keyword>
<evidence type="ECO:0000313" key="11">
    <source>
        <dbReference type="EMBL" id="RSH92898.1"/>
    </source>
</evidence>
<gene>
    <name evidence="11" type="ORF">EHS25_008344</name>
</gene>
<name>A0A427YP58_9TREE</name>
<evidence type="ECO:0000256" key="1">
    <source>
        <dbReference type="ARBA" id="ARBA00004167"/>
    </source>
</evidence>
<evidence type="ECO:0000256" key="3">
    <source>
        <dbReference type="ARBA" id="ARBA00022679"/>
    </source>
</evidence>
<feature type="domain" description="Glycosyltransferase 61 catalytic" evidence="10">
    <location>
        <begin position="356"/>
        <end position="532"/>
    </location>
</feature>
<feature type="region of interest" description="Disordered" evidence="8">
    <location>
        <begin position="1"/>
        <end position="59"/>
    </location>
</feature>
<evidence type="ECO:0000256" key="4">
    <source>
        <dbReference type="ARBA" id="ARBA00022692"/>
    </source>
</evidence>
<dbReference type="InterPro" id="IPR007657">
    <property type="entry name" value="Glycosyltransferase_61"/>
</dbReference>
<comment type="subcellular location">
    <subcellularLocation>
        <location evidence="1">Membrane</location>
        <topology evidence="1">Single-pass membrane protein</topology>
    </subcellularLocation>
</comment>
<proteinExistence type="predicted"/>
<evidence type="ECO:0000256" key="8">
    <source>
        <dbReference type="SAM" id="MobiDB-lite"/>
    </source>
</evidence>
<evidence type="ECO:0000256" key="2">
    <source>
        <dbReference type="ARBA" id="ARBA00022676"/>
    </source>
</evidence>